<dbReference type="EMBL" id="JANVFT010000001">
    <property type="protein sequence ID" value="KAJ4501772.1"/>
    <property type="molecule type" value="Genomic_DNA"/>
</dbReference>
<keyword evidence="1" id="KW-1133">Transmembrane helix</keyword>
<protein>
    <submittedName>
        <fullName evidence="2">Uncharacterized protein</fullName>
    </submittedName>
</protein>
<keyword evidence="3" id="KW-1185">Reference proteome</keyword>
<proteinExistence type="predicted"/>
<organism evidence="2 3">
    <name type="scientific">Lentinula lateritia</name>
    <dbReference type="NCBI Taxonomy" id="40482"/>
    <lineage>
        <taxon>Eukaryota</taxon>
        <taxon>Fungi</taxon>
        <taxon>Dikarya</taxon>
        <taxon>Basidiomycota</taxon>
        <taxon>Agaricomycotina</taxon>
        <taxon>Agaricomycetes</taxon>
        <taxon>Agaricomycetidae</taxon>
        <taxon>Agaricales</taxon>
        <taxon>Marasmiineae</taxon>
        <taxon>Omphalotaceae</taxon>
        <taxon>Lentinula</taxon>
    </lineage>
</organism>
<gene>
    <name evidence="2" type="ORF">C8R41DRAFT_13985</name>
</gene>
<evidence type="ECO:0000256" key="1">
    <source>
        <dbReference type="SAM" id="Phobius"/>
    </source>
</evidence>
<feature type="transmembrane region" description="Helical" evidence="1">
    <location>
        <begin position="12"/>
        <end position="33"/>
    </location>
</feature>
<keyword evidence="1" id="KW-0472">Membrane</keyword>
<comment type="caution">
    <text evidence="2">The sequence shown here is derived from an EMBL/GenBank/DDBJ whole genome shotgun (WGS) entry which is preliminary data.</text>
</comment>
<name>A0ABQ8VZG1_9AGAR</name>
<evidence type="ECO:0000313" key="3">
    <source>
        <dbReference type="Proteomes" id="UP001150217"/>
    </source>
</evidence>
<evidence type="ECO:0000313" key="2">
    <source>
        <dbReference type="EMBL" id="KAJ4501772.1"/>
    </source>
</evidence>
<accession>A0ABQ8VZG1</accession>
<dbReference type="Proteomes" id="UP001150217">
    <property type="component" value="Unassembled WGS sequence"/>
</dbReference>
<reference evidence="2" key="1">
    <citation type="submission" date="2022-08" db="EMBL/GenBank/DDBJ databases">
        <title>A Global Phylogenomic Analysis of the Shiitake Genus Lentinula.</title>
        <authorList>
            <consortium name="DOE Joint Genome Institute"/>
            <person name="Sierra-Patev S."/>
            <person name="Min B."/>
            <person name="Naranjo-Ortiz M."/>
            <person name="Looney B."/>
            <person name="Konkel Z."/>
            <person name="Slot J.C."/>
            <person name="Sakamoto Y."/>
            <person name="Steenwyk J.L."/>
            <person name="Rokas A."/>
            <person name="Carro J."/>
            <person name="Camarero S."/>
            <person name="Ferreira P."/>
            <person name="Molpeceres G."/>
            <person name="Ruiz-Duenas F.J."/>
            <person name="Serrano A."/>
            <person name="Henrissat B."/>
            <person name="Drula E."/>
            <person name="Hughes K.W."/>
            <person name="Mata J.L."/>
            <person name="Ishikawa N.K."/>
            <person name="Vargas-Isla R."/>
            <person name="Ushijima S."/>
            <person name="Smith C.A."/>
            <person name="Ahrendt S."/>
            <person name="Andreopoulos W."/>
            <person name="He G."/>
            <person name="Labutti K."/>
            <person name="Lipzen A."/>
            <person name="Ng V."/>
            <person name="Riley R."/>
            <person name="Sandor L."/>
            <person name="Barry K."/>
            <person name="Martinez A.T."/>
            <person name="Xiao Y."/>
            <person name="Gibbons J.G."/>
            <person name="Terashima K."/>
            <person name="Grigoriev I.V."/>
            <person name="Hibbett D.S."/>
        </authorList>
    </citation>
    <scope>NUCLEOTIDE SEQUENCE</scope>
    <source>
        <strain evidence="2">RHP3577 ss4</strain>
    </source>
</reference>
<sequence>MIKLLIRKSGALYQSFLFIFFFQILIIPMIQILHLGINHKSYTLASAIIQGESSFKLPCGTILNLVQRDFCKAPFPLHTQMYDSAVPLGCSGAIVDEAHGFRIVLETESVLFYTGDHSKFIFESIKLVVIRGVGMIPPTADSKAFYSWLAEVIEFGCYYRRNQRPTHPGIMAQVGLTMGARHIPASMRKSHDVKPMPRASTLPLGIPKIYLLL</sequence>
<keyword evidence="1" id="KW-0812">Transmembrane</keyword>